<dbReference type="Pfam" id="PF12802">
    <property type="entry name" value="MarR_2"/>
    <property type="match status" value="1"/>
</dbReference>
<evidence type="ECO:0000259" key="2">
    <source>
        <dbReference type="PROSITE" id="PS50995"/>
    </source>
</evidence>
<sequence>MQATGRTAGIQRISSSLGRLRMMIGRRVMGRLALRNVAPMLDVSDLDVLGLVPAAAGTDGETDGVSVGDIARQLRIDPSRASRLVAELVQRGFLVRAISQQDGRRAVLRRSETGERVLAEVERLKHELIREIVGDWPEARLAAFARDFDGFTQALDARLSRPDLRPARPESPPEPRPEAS</sequence>
<dbReference type="SUPFAM" id="SSF46785">
    <property type="entry name" value="Winged helix' DNA-binding domain"/>
    <property type="match status" value="1"/>
</dbReference>
<dbReference type="Proteomes" id="UP000323956">
    <property type="component" value="Unassembled WGS sequence"/>
</dbReference>
<organism evidence="3 4">
    <name type="scientific">Paracoccus thiocyanatus</name>
    <dbReference type="NCBI Taxonomy" id="34006"/>
    <lineage>
        <taxon>Bacteria</taxon>
        <taxon>Pseudomonadati</taxon>
        <taxon>Pseudomonadota</taxon>
        <taxon>Alphaproteobacteria</taxon>
        <taxon>Rhodobacterales</taxon>
        <taxon>Paracoccaceae</taxon>
        <taxon>Paracoccus</taxon>
    </lineage>
</organism>
<dbReference type="InterPro" id="IPR036390">
    <property type="entry name" value="WH_DNA-bd_sf"/>
</dbReference>
<dbReference type="EMBL" id="FTMK01000017">
    <property type="protein sequence ID" value="SIQ90353.1"/>
    <property type="molecule type" value="Genomic_DNA"/>
</dbReference>
<feature type="region of interest" description="Disordered" evidence="1">
    <location>
        <begin position="159"/>
        <end position="180"/>
    </location>
</feature>
<reference evidence="3 4" key="1">
    <citation type="submission" date="2017-01" db="EMBL/GenBank/DDBJ databases">
        <authorList>
            <person name="Varghese N."/>
            <person name="Submissions S."/>
        </authorList>
    </citation>
    <scope>NUCLEOTIDE SEQUENCE [LARGE SCALE GENOMIC DNA]</scope>
    <source>
        <strain evidence="3 4">ATCC 700171</strain>
    </source>
</reference>
<dbReference type="RefSeq" id="WP_188128657.1">
    <property type="nucleotide sequence ID" value="NZ_FTMK01000017.1"/>
</dbReference>
<dbReference type="AlphaFoldDB" id="A0A1N6WJR0"/>
<dbReference type="SMART" id="SM00347">
    <property type="entry name" value="HTH_MARR"/>
    <property type="match status" value="1"/>
</dbReference>
<dbReference type="InterPro" id="IPR039422">
    <property type="entry name" value="MarR/SlyA-like"/>
</dbReference>
<dbReference type="InterPro" id="IPR000835">
    <property type="entry name" value="HTH_MarR-typ"/>
</dbReference>
<dbReference type="GO" id="GO:0006950">
    <property type="term" value="P:response to stress"/>
    <property type="evidence" value="ECO:0007669"/>
    <property type="project" value="TreeGrafter"/>
</dbReference>
<dbReference type="PANTHER" id="PTHR33164">
    <property type="entry name" value="TRANSCRIPTIONAL REGULATOR, MARR FAMILY"/>
    <property type="match status" value="1"/>
</dbReference>
<proteinExistence type="predicted"/>
<protein>
    <submittedName>
        <fullName evidence="3">Transcriptional regulator, MarR family</fullName>
    </submittedName>
</protein>
<dbReference type="PROSITE" id="PS50995">
    <property type="entry name" value="HTH_MARR_2"/>
    <property type="match status" value="1"/>
</dbReference>
<evidence type="ECO:0000313" key="4">
    <source>
        <dbReference type="Proteomes" id="UP000323956"/>
    </source>
</evidence>
<dbReference type="PANTHER" id="PTHR33164:SF43">
    <property type="entry name" value="HTH-TYPE TRANSCRIPTIONAL REPRESSOR YETL"/>
    <property type="match status" value="1"/>
</dbReference>
<name>A0A1N6WJR0_9RHOB</name>
<dbReference type="Gene3D" id="1.10.10.10">
    <property type="entry name" value="Winged helix-like DNA-binding domain superfamily/Winged helix DNA-binding domain"/>
    <property type="match status" value="1"/>
</dbReference>
<evidence type="ECO:0000313" key="3">
    <source>
        <dbReference type="EMBL" id="SIQ90353.1"/>
    </source>
</evidence>
<evidence type="ECO:0000256" key="1">
    <source>
        <dbReference type="SAM" id="MobiDB-lite"/>
    </source>
</evidence>
<feature type="domain" description="HTH marR-type" evidence="2">
    <location>
        <begin position="14"/>
        <end position="160"/>
    </location>
</feature>
<dbReference type="InterPro" id="IPR036388">
    <property type="entry name" value="WH-like_DNA-bd_sf"/>
</dbReference>
<accession>A0A1N6WJR0</accession>
<gene>
    <name evidence="3" type="ORF">SAMN05421641_11723</name>
</gene>
<dbReference type="GO" id="GO:0003700">
    <property type="term" value="F:DNA-binding transcription factor activity"/>
    <property type="evidence" value="ECO:0007669"/>
    <property type="project" value="InterPro"/>
</dbReference>